<keyword evidence="5" id="KW-0136">Cellulose degradation</keyword>
<reference evidence="10" key="1">
    <citation type="submission" date="2022-03" db="EMBL/GenBank/DDBJ databases">
        <title>A functionally conserved STORR gene fusion in Papaver species that diverged 16.8 million years ago.</title>
        <authorList>
            <person name="Catania T."/>
        </authorList>
    </citation>
    <scope>NUCLEOTIDE SEQUENCE</scope>
    <source>
        <strain evidence="10">S-191538</strain>
    </source>
</reference>
<keyword evidence="7" id="KW-0326">Glycosidase</keyword>
<dbReference type="EMBL" id="JAJJMA010032480">
    <property type="protein sequence ID" value="MCL7024254.1"/>
    <property type="molecule type" value="Genomic_DNA"/>
</dbReference>
<dbReference type="Proteomes" id="UP001177140">
    <property type="component" value="Unassembled WGS sequence"/>
</dbReference>
<evidence type="ECO:0000313" key="11">
    <source>
        <dbReference type="EMBL" id="MCL7038259.1"/>
    </source>
</evidence>
<sequence length="159" mass="17770">VFDFADQHRGSYSDSLNSVVCPFYCSYSGFQDELLWGASWIHTASENSSYLSYIQNNGHTLGADDDDYSFSWDDKRVGTKVLLSKGFLDKKVEEFQLYKAHSDNYICSLIPGSPSFQAQYTAGGLLYKGGESNLQYVTTSSFLLLTYSKYLKSYGGVAL</sequence>
<evidence type="ECO:0000256" key="8">
    <source>
        <dbReference type="ARBA" id="ARBA00023326"/>
    </source>
</evidence>
<dbReference type="SUPFAM" id="SSF48208">
    <property type="entry name" value="Six-hairpin glycosidases"/>
    <property type="match status" value="1"/>
</dbReference>
<keyword evidence="6" id="KW-0119">Carbohydrate metabolism</keyword>
<dbReference type="PANTHER" id="PTHR22298">
    <property type="entry name" value="ENDO-1,4-BETA-GLUCANASE"/>
    <property type="match status" value="1"/>
</dbReference>
<dbReference type="Pfam" id="PF00759">
    <property type="entry name" value="Glyco_hydro_9"/>
    <property type="match status" value="1"/>
</dbReference>
<evidence type="ECO:0000256" key="7">
    <source>
        <dbReference type="ARBA" id="ARBA00023295"/>
    </source>
</evidence>
<evidence type="ECO:0000256" key="3">
    <source>
        <dbReference type="ARBA" id="ARBA00012601"/>
    </source>
</evidence>
<feature type="domain" description="Glycoside hydrolase family 9" evidence="9">
    <location>
        <begin position="1"/>
        <end position="150"/>
    </location>
</feature>
<name>A0AA41RTY2_PAPNU</name>
<evidence type="ECO:0000256" key="4">
    <source>
        <dbReference type="ARBA" id="ARBA00022801"/>
    </source>
</evidence>
<accession>A0AA41RTY2</accession>
<dbReference type="AlphaFoldDB" id="A0AA41RTY2"/>
<dbReference type="InterPro" id="IPR001701">
    <property type="entry name" value="Glyco_hydro_9"/>
</dbReference>
<dbReference type="GO" id="GO:0030245">
    <property type="term" value="P:cellulose catabolic process"/>
    <property type="evidence" value="ECO:0007669"/>
    <property type="project" value="UniProtKB-KW"/>
</dbReference>
<dbReference type="EC" id="3.2.1.4" evidence="3"/>
<comment type="caution">
    <text evidence="10">The sequence shown here is derived from an EMBL/GenBank/DDBJ whole genome shotgun (WGS) entry which is preliminary data.</text>
</comment>
<dbReference type="EMBL" id="JAJJMA010188607">
    <property type="protein sequence ID" value="MCL7038259.1"/>
    <property type="molecule type" value="Genomic_DNA"/>
</dbReference>
<evidence type="ECO:0000313" key="10">
    <source>
        <dbReference type="EMBL" id="MCL7024254.1"/>
    </source>
</evidence>
<dbReference type="GO" id="GO:0008810">
    <property type="term" value="F:cellulase activity"/>
    <property type="evidence" value="ECO:0007669"/>
    <property type="project" value="UniProtKB-EC"/>
</dbReference>
<proteinExistence type="inferred from homology"/>
<feature type="non-terminal residue" evidence="10">
    <location>
        <position position="1"/>
    </location>
</feature>
<evidence type="ECO:0000256" key="6">
    <source>
        <dbReference type="ARBA" id="ARBA00023277"/>
    </source>
</evidence>
<feature type="non-terminal residue" evidence="10">
    <location>
        <position position="159"/>
    </location>
</feature>
<dbReference type="Gene3D" id="1.50.10.10">
    <property type="match status" value="1"/>
</dbReference>
<gene>
    <name evidence="10" type="ORF">MKW94_008677</name>
    <name evidence="11" type="ORF">MKW94_011378</name>
</gene>
<protein>
    <recommendedName>
        <fullName evidence="3">cellulase</fullName>
        <ecNumber evidence="3">3.2.1.4</ecNumber>
    </recommendedName>
</protein>
<dbReference type="InterPro" id="IPR008928">
    <property type="entry name" value="6-hairpin_glycosidase_sf"/>
</dbReference>
<keyword evidence="4" id="KW-0378">Hydrolase</keyword>
<evidence type="ECO:0000256" key="2">
    <source>
        <dbReference type="ARBA" id="ARBA00007072"/>
    </source>
</evidence>
<comment type="catalytic activity">
    <reaction evidence="1">
        <text>Endohydrolysis of (1-&gt;4)-beta-D-glucosidic linkages in cellulose, lichenin and cereal beta-D-glucans.</text>
        <dbReference type="EC" id="3.2.1.4"/>
    </reaction>
</comment>
<evidence type="ECO:0000259" key="9">
    <source>
        <dbReference type="Pfam" id="PF00759"/>
    </source>
</evidence>
<dbReference type="InterPro" id="IPR012341">
    <property type="entry name" value="6hp_glycosidase-like_sf"/>
</dbReference>
<keyword evidence="12" id="KW-1185">Reference proteome</keyword>
<comment type="similarity">
    <text evidence="2">Belongs to the glycosyl hydrolase 9 (cellulase E) family.</text>
</comment>
<evidence type="ECO:0000256" key="1">
    <source>
        <dbReference type="ARBA" id="ARBA00000966"/>
    </source>
</evidence>
<organism evidence="10 12">
    <name type="scientific">Papaver nudicaule</name>
    <name type="common">Iceland poppy</name>
    <dbReference type="NCBI Taxonomy" id="74823"/>
    <lineage>
        <taxon>Eukaryota</taxon>
        <taxon>Viridiplantae</taxon>
        <taxon>Streptophyta</taxon>
        <taxon>Embryophyta</taxon>
        <taxon>Tracheophyta</taxon>
        <taxon>Spermatophyta</taxon>
        <taxon>Magnoliopsida</taxon>
        <taxon>Ranunculales</taxon>
        <taxon>Papaveraceae</taxon>
        <taxon>Papaveroideae</taxon>
        <taxon>Papaver</taxon>
    </lineage>
</organism>
<evidence type="ECO:0000256" key="5">
    <source>
        <dbReference type="ARBA" id="ARBA00023001"/>
    </source>
</evidence>
<keyword evidence="8" id="KW-0624">Polysaccharide degradation</keyword>
<evidence type="ECO:0000313" key="12">
    <source>
        <dbReference type="Proteomes" id="UP001177140"/>
    </source>
</evidence>